<gene>
    <name evidence="1" type="ORF">NCAST_06_00080</name>
</gene>
<dbReference type="AlphaFoldDB" id="U5E6Y9"/>
<name>U5E6Y9_NOCAS</name>
<dbReference type="EMBL" id="BAFO02000006">
    <property type="protein sequence ID" value="GAD82091.1"/>
    <property type="molecule type" value="Genomic_DNA"/>
</dbReference>
<dbReference type="OrthoDB" id="9985045at2"/>
<dbReference type="Proteomes" id="UP000017048">
    <property type="component" value="Unassembled WGS sequence"/>
</dbReference>
<organism evidence="1 2">
    <name type="scientific">Nocardia asteroides NBRC 15531</name>
    <dbReference type="NCBI Taxonomy" id="1110697"/>
    <lineage>
        <taxon>Bacteria</taxon>
        <taxon>Bacillati</taxon>
        <taxon>Actinomycetota</taxon>
        <taxon>Actinomycetes</taxon>
        <taxon>Mycobacteriales</taxon>
        <taxon>Nocardiaceae</taxon>
        <taxon>Nocardia</taxon>
    </lineage>
</organism>
<protein>
    <submittedName>
        <fullName evidence="1">Uncharacterized protein</fullName>
    </submittedName>
</protein>
<keyword evidence="2" id="KW-1185">Reference proteome</keyword>
<comment type="caution">
    <text evidence="1">The sequence shown here is derived from an EMBL/GenBank/DDBJ whole genome shotgun (WGS) entry which is preliminary data.</text>
</comment>
<accession>U5E6Y9</accession>
<dbReference type="GeneID" id="91513997"/>
<dbReference type="RefSeq" id="WP_019049736.1">
    <property type="nucleotide sequence ID" value="NZ_BAFO02000006.1"/>
</dbReference>
<proteinExistence type="predicted"/>
<sequence length="62" mass="5704">MTTVSEVLGGTVGRPGSVTAFGVDLGAPGVGAVLDESAPPSAGAPGSAGWAAGLFSSVGSDT</sequence>
<evidence type="ECO:0000313" key="1">
    <source>
        <dbReference type="EMBL" id="GAD82091.1"/>
    </source>
</evidence>
<evidence type="ECO:0000313" key="2">
    <source>
        <dbReference type="Proteomes" id="UP000017048"/>
    </source>
</evidence>
<reference evidence="1 2" key="1">
    <citation type="journal article" date="2014" name="BMC Genomics">
        <title>Genome based analysis of type-I polyketide synthase and nonribosomal peptide synthetase gene clusters in seven strains of five representative Nocardia species.</title>
        <authorList>
            <person name="Komaki H."/>
            <person name="Ichikawa N."/>
            <person name="Hosoyama A."/>
            <person name="Takahashi-Nakaguchi A."/>
            <person name="Matsuzawa T."/>
            <person name="Suzuki K."/>
            <person name="Fujita N."/>
            <person name="Gonoi T."/>
        </authorList>
    </citation>
    <scope>NUCLEOTIDE SEQUENCE [LARGE SCALE GENOMIC DNA]</scope>
    <source>
        <strain evidence="1 2">NBRC 15531</strain>
    </source>
</reference>